<dbReference type="EMBL" id="MLHN01000002">
    <property type="protein sequence ID" value="OOF51945.1"/>
    <property type="molecule type" value="Genomic_DNA"/>
</dbReference>
<evidence type="ECO:0000313" key="2">
    <source>
        <dbReference type="Proteomes" id="UP000188481"/>
    </source>
</evidence>
<organism evidence="1 2">
    <name type="scientific">Rodentibacter genomosp. 1</name>
    <dbReference type="NCBI Taxonomy" id="1908264"/>
    <lineage>
        <taxon>Bacteria</taxon>
        <taxon>Pseudomonadati</taxon>
        <taxon>Pseudomonadota</taxon>
        <taxon>Gammaproteobacteria</taxon>
        <taxon>Pasteurellales</taxon>
        <taxon>Pasteurellaceae</taxon>
        <taxon>Rodentibacter</taxon>
    </lineage>
</organism>
<reference evidence="1 2" key="1">
    <citation type="submission" date="2016-10" db="EMBL/GenBank/DDBJ databases">
        <title>Rodentibacter gen. nov. and new species.</title>
        <authorList>
            <person name="Christensen H."/>
        </authorList>
    </citation>
    <scope>NUCLEOTIDE SEQUENCE [LARGE SCALE GENOMIC DNA]</scope>
    <source>
        <strain evidence="2">ppn416</strain>
    </source>
</reference>
<name>A0A1V3J9L2_9PAST</name>
<dbReference type="PROSITE" id="PS51257">
    <property type="entry name" value="PROKAR_LIPOPROTEIN"/>
    <property type="match status" value="1"/>
</dbReference>
<evidence type="ECO:0008006" key="3">
    <source>
        <dbReference type="Google" id="ProtNLM"/>
    </source>
</evidence>
<accession>A0A1V3J9L2</accession>
<evidence type="ECO:0000313" key="1">
    <source>
        <dbReference type="EMBL" id="OOF51945.1"/>
    </source>
</evidence>
<keyword evidence="2" id="KW-1185">Reference proteome</keyword>
<dbReference type="STRING" id="1908264.BKK54_00980"/>
<proteinExistence type="predicted"/>
<sequence length="387" mass="43475">MKKLFALTLCAMAVVGCDDNTSQNQNNVAEAAPQTAQSTPNVAQEETIKAVTPEKFFNIPFTKTESGRVILNNAIDLFRHDYDIEDKTIVVKSENPLKLTLKESVFEDLDQKDIRNDLERKFIANIFEIFAHLNVDSVDLTLEPIKQNGKPYGKNAAIKGKITRENALKVLQTYSAMKSFDDYVSFDKDDEYNILGYSRSKRADAFNREEYRKQILTGLLTGKIEQPYEVVKLPLDVDFTNIQVKLKQAFDLSLFQNDSRELANGNQEYSTTISDFVRVYAIGKDKEHIVQVAVQFAFVNDANIVMQSTGGIAAAMLATPNPDKSFKTVTSMMDIVGKKMKKSKNKESIEETKLVDGLTLKLTVHPSLGGVAFLTIEKLEKQPKVFD</sequence>
<protein>
    <recommendedName>
        <fullName evidence="3">Lipoprotein</fullName>
    </recommendedName>
</protein>
<dbReference type="AlphaFoldDB" id="A0A1V3J9L2"/>
<dbReference type="Proteomes" id="UP000188481">
    <property type="component" value="Unassembled WGS sequence"/>
</dbReference>
<comment type="caution">
    <text evidence="1">The sequence shown here is derived from an EMBL/GenBank/DDBJ whole genome shotgun (WGS) entry which is preliminary data.</text>
</comment>
<dbReference type="RefSeq" id="WP_077540659.1">
    <property type="nucleotide sequence ID" value="NZ_MLHN01000002.1"/>
</dbReference>
<gene>
    <name evidence="1" type="ORF">BKK54_00980</name>
</gene>